<keyword evidence="1" id="KW-1133">Transmembrane helix</keyword>
<evidence type="ECO:0000256" key="1">
    <source>
        <dbReference type="SAM" id="Phobius"/>
    </source>
</evidence>
<dbReference type="Proteomes" id="UP001274830">
    <property type="component" value="Unassembled WGS sequence"/>
</dbReference>
<organism evidence="2 3">
    <name type="scientific">Recurvomyces mirabilis</name>
    <dbReference type="NCBI Taxonomy" id="574656"/>
    <lineage>
        <taxon>Eukaryota</taxon>
        <taxon>Fungi</taxon>
        <taxon>Dikarya</taxon>
        <taxon>Ascomycota</taxon>
        <taxon>Pezizomycotina</taxon>
        <taxon>Dothideomycetes</taxon>
        <taxon>Dothideomycetidae</taxon>
        <taxon>Mycosphaerellales</taxon>
        <taxon>Teratosphaeriaceae</taxon>
        <taxon>Recurvomyces</taxon>
    </lineage>
</organism>
<feature type="transmembrane region" description="Helical" evidence="1">
    <location>
        <begin position="114"/>
        <end position="131"/>
    </location>
</feature>
<name>A0AAE0WXU6_9PEZI</name>
<keyword evidence="3" id="KW-1185">Reference proteome</keyword>
<gene>
    <name evidence="2" type="ORF">LTR78_000416</name>
</gene>
<proteinExistence type="predicted"/>
<keyword evidence="1" id="KW-0812">Transmembrane</keyword>
<sequence length="267" mass="29825">MGVSLSTARYLAPASFAYDFAAQQYGLWSSPNMQDIHDKNLSFFSPNPYFIGAFFFPQQFFQLAWLYRLWKLDERNPQEQKELETIRKFVPYYALGNVCIGTWMFFWNSNRLDISNIFVIVNTTTQLWYCFTQLEPMNTRSWSSILTHVVAKTFAGIGVLDLLHNTSAAYFVGETPSTLVKAATAVGFLGLGACSDWILGGCLVYNLVGLSVGQAAYGDKSWSTMLGAYAVGTAAVVGLRNYMRPPYVTKSGEGYAQAAQDEVDDRV</sequence>
<feature type="transmembrane region" description="Helical" evidence="1">
    <location>
        <begin position="49"/>
        <end position="70"/>
    </location>
</feature>
<dbReference type="AlphaFoldDB" id="A0AAE0WXU6"/>
<feature type="transmembrane region" description="Helical" evidence="1">
    <location>
        <begin position="90"/>
        <end position="108"/>
    </location>
</feature>
<accession>A0AAE0WXU6</accession>
<keyword evidence="1" id="KW-0472">Membrane</keyword>
<dbReference type="EMBL" id="JAUTXT010000001">
    <property type="protein sequence ID" value="KAK3680039.1"/>
    <property type="molecule type" value="Genomic_DNA"/>
</dbReference>
<evidence type="ECO:0000313" key="3">
    <source>
        <dbReference type="Proteomes" id="UP001274830"/>
    </source>
</evidence>
<protein>
    <submittedName>
        <fullName evidence="2">Uncharacterized protein</fullName>
    </submittedName>
</protein>
<comment type="caution">
    <text evidence="2">The sequence shown here is derived from an EMBL/GenBank/DDBJ whole genome shotgun (WGS) entry which is preliminary data.</text>
</comment>
<evidence type="ECO:0000313" key="2">
    <source>
        <dbReference type="EMBL" id="KAK3680039.1"/>
    </source>
</evidence>
<reference evidence="2" key="1">
    <citation type="submission" date="2023-07" db="EMBL/GenBank/DDBJ databases">
        <title>Black Yeasts Isolated from many extreme environments.</title>
        <authorList>
            <person name="Coleine C."/>
            <person name="Stajich J.E."/>
            <person name="Selbmann L."/>
        </authorList>
    </citation>
    <scope>NUCLEOTIDE SEQUENCE</scope>
    <source>
        <strain evidence="2">CCFEE 5485</strain>
    </source>
</reference>